<proteinExistence type="predicted"/>
<feature type="compositionally biased region" description="Low complexity" evidence="1">
    <location>
        <begin position="149"/>
        <end position="161"/>
    </location>
</feature>
<feature type="region of interest" description="Disordered" evidence="1">
    <location>
        <begin position="127"/>
        <end position="165"/>
    </location>
</feature>
<feature type="compositionally biased region" description="Polar residues" evidence="1">
    <location>
        <begin position="197"/>
        <end position="207"/>
    </location>
</feature>
<dbReference type="Proteomes" id="UP001381693">
    <property type="component" value="Unassembled WGS sequence"/>
</dbReference>
<evidence type="ECO:0000256" key="1">
    <source>
        <dbReference type="SAM" id="MobiDB-lite"/>
    </source>
</evidence>
<accession>A0AAN8XC03</accession>
<evidence type="ECO:0000313" key="3">
    <source>
        <dbReference type="Proteomes" id="UP001381693"/>
    </source>
</evidence>
<sequence>MEHLEIMPISSRVVCLNAPYLKSLSVFEALSRALGCYYNHHRSQVVSCKATVRLPTPKVVRIKGHTSHIHTPCDTPMLHITIKMGTYLMFYLKDWSQIHKCNLILNGIEKVPKTNVPPKILIERVMDQSSGNQEETYTNDTFSEPSQSNTTTTENNFNANTHQTSHHLLDNVPIKDMIRNYEMNNIKKYTPVHHTKSSPLQQSNREYPSTPHDGERNSRDRQDNRDIVVSGQSITIDMDHSEEITTLLDDENDDESECTSDTSDELHKVVRKRLSVDITSLLHPYPNNNILVLLLRPGEESQAWQFLSACIKVTHDSTKALVNEGTGTIKKALTRTRPLYFSKNGNAHRL</sequence>
<comment type="caution">
    <text evidence="2">The sequence shown here is derived from an EMBL/GenBank/DDBJ whole genome shotgun (WGS) entry which is preliminary data.</text>
</comment>
<name>A0AAN8XC03_HALRR</name>
<dbReference type="AlphaFoldDB" id="A0AAN8XC03"/>
<organism evidence="2 3">
    <name type="scientific">Halocaridina rubra</name>
    <name type="common">Hawaiian red shrimp</name>
    <dbReference type="NCBI Taxonomy" id="373956"/>
    <lineage>
        <taxon>Eukaryota</taxon>
        <taxon>Metazoa</taxon>
        <taxon>Ecdysozoa</taxon>
        <taxon>Arthropoda</taxon>
        <taxon>Crustacea</taxon>
        <taxon>Multicrustacea</taxon>
        <taxon>Malacostraca</taxon>
        <taxon>Eumalacostraca</taxon>
        <taxon>Eucarida</taxon>
        <taxon>Decapoda</taxon>
        <taxon>Pleocyemata</taxon>
        <taxon>Caridea</taxon>
        <taxon>Atyoidea</taxon>
        <taxon>Atyidae</taxon>
        <taxon>Halocaridina</taxon>
    </lineage>
</organism>
<feature type="compositionally biased region" description="Basic and acidic residues" evidence="1">
    <location>
        <begin position="212"/>
        <end position="226"/>
    </location>
</feature>
<feature type="region of interest" description="Disordered" evidence="1">
    <location>
        <begin position="188"/>
        <end position="226"/>
    </location>
</feature>
<keyword evidence="3" id="KW-1185">Reference proteome</keyword>
<dbReference type="EMBL" id="JAXCGZ010009612">
    <property type="protein sequence ID" value="KAK7076589.1"/>
    <property type="molecule type" value="Genomic_DNA"/>
</dbReference>
<protein>
    <submittedName>
        <fullName evidence="2">Uncharacterized protein</fullName>
    </submittedName>
</protein>
<reference evidence="2 3" key="1">
    <citation type="submission" date="2023-11" db="EMBL/GenBank/DDBJ databases">
        <title>Halocaridina rubra genome assembly.</title>
        <authorList>
            <person name="Smith C."/>
        </authorList>
    </citation>
    <scope>NUCLEOTIDE SEQUENCE [LARGE SCALE GENOMIC DNA]</scope>
    <source>
        <strain evidence="2">EP-1</strain>
        <tissue evidence="2">Whole</tissue>
    </source>
</reference>
<gene>
    <name evidence="2" type="ORF">SK128_004506</name>
</gene>
<evidence type="ECO:0000313" key="2">
    <source>
        <dbReference type="EMBL" id="KAK7076589.1"/>
    </source>
</evidence>
<feature type="compositionally biased region" description="Polar residues" evidence="1">
    <location>
        <begin position="127"/>
        <end position="148"/>
    </location>
</feature>